<sequence length="237" mass="25767">MASSCDKSLSVVETVSKMIEQGGLGKKIKALRTARGIPLSVMSERTGYSVSALSKMENDRLGLTYDKLTKLTGALGVDIGSLFTETAQTAVHAGGRRSVARKGEGRNIQTGSYDYLYVSPELSRKRIVPIKGRVHAATLEEFGPLIRHDGEEWIYVLDGVLEVHSEFYEPETLEPGDSIYIDSRMGHAYLSKTPGGTEIIAVCTEQTDNFVFGDQAAAEPSSRDAARKPRARKPKAG</sequence>
<dbReference type="PANTHER" id="PTHR46797">
    <property type="entry name" value="HTH-TYPE TRANSCRIPTIONAL REGULATOR"/>
    <property type="match status" value="1"/>
</dbReference>
<dbReference type="SMART" id="SM00530">
    <property type="entry name" value="HTH_XRE"/>
    <property type="match status" value="1"/>
</dbReference>
<evidence type="ECO:0000259" key="3">
    <source>
        <dbReference type="PROSITE" id="PS50943"/>
    </source>
</evidence>
<organism evidence="4 5">
    <name type="scientific">Sphingosinicella microcystinivorans</name>
    <dbReference type="NCBI Taxonomy" id="335406"/>
    <lineage>
        <taxon>Bacteria</taxon>
        <taxon>Pseudomonadati</taxon>
        <taxon>Pseudomonadota</taxon>
        <taxon>Alphaproteobacteria</taxon>
        <taxon>Sphingomonadales</taxon>
        <taxon>Sphingosinicellaceae</taxon>
        <taxon>Sphingosinicella</taxon>
    </lineage>
</organism>
<feature type="compositionally biased region" description="Basic residues" evidence="2">
    <location>
        <begin position="228"/>
        <end position="237"/>
    </location>
</feature>
<keyword evidence="5" id="KW-1185">Reference proteome</keyword>
<dbReference type="PROSITE" id="PS50943">
    <property type="entry name" value="HTH_CROC1"/>
    <property type="match status" value="1"/>
</dbReference>
<dbReference type="Gene3D" id="1.10.260.40">
    <property type="entry name" value="lambda repressor-like DNA-binding domains"/>
    <property type="match status" value="1"/>
</dbReference>
<dbReference type="Gene3D" id="2.60.120.10">
    <property type="entry name" value="Jelly Rolls"/>
    <property type="match status" value="1"/>
</dbReference>
<feature type="region of interest" description="Disordered" evidence="2">
    <location>
        <begin position="214"/>
        <end position="237"/>
    </location>
</feature>
<dbReference type="CDD" id="cd02209">
    <property type="entry name" value="cupin_XRE_C"/>
    <property type="match status" value="1"/>
</dbReference>
<protein>
    <submittedName>
        <fullName evidence="4">XRE family transcriptional regulator</fullName>
    </submittedName>
</protein>
<dbReference type="InterPro" id="IPR050807">
    <property type="entry name" value="TransReg_Diox_bact_type"/>
</dbReference>
<gene>
    <name evidence="4" type="ORF">DFR51_1988</name>
</gene>
<dbReference type="InterPro" id="IPR010982">
    <property type="entry name" value="Lambda_DNA-bd_dom_sf"/>
</dbReference>
<dbReference type="InterPro" id="IPR013096">
    <property type="entry name" value="Cupin_2"/>
</dbReference>
<dbReference type="SUPFAM" id="SSF51182">
    <property type="entry name" value="RmlC-like cupins"/>
    <property type="match status" value="1"/>
</dbReference>
<dbReference type="Pfam" id="PF07883">
    <property type="entry name" value="Cupin_2"/>
    <property type="match status" value="1"/>
</dbReference>
<reference evidence="4 5" key="1">
    <citation type="submission" date="2018-10" db="EMBL/GenBank/DDBJ databases">
        <title>Genomic Encyclopedia of Type Strains, Phase IV (KMG-IV): sequencing the most valuable type-strain genomes for metagenomic binning, comparative biology and taxonomic classification.</title>
        <authorList>
            <person name="Goeker M."/>
        </authorList>
    </citation>
    <scope>NUCLEOTIDE SEQUENCE [LARGE SCALE GENOMIC DNA]</scope>
    <source>
        <strain evidence="4 5">DSM 19791</strain>
    </source>
</reference>
<dbReference type="Pfam" id="PF01381">
    <property type="entry name" value="HTH_3"/>
    <property type="match status" value="1"/>
</dbReference>
<keyword evidence="1" id="KW-0238">DNA-binding</keyword>
<name>A0ABX9SY53_SPHMI</name>
<dbReference type="PANTHER" id="PTHR46797:SF20">
    <property type="entry name" value="BLR4304 PROTEIN"/>
    <property type="match status" value="1"/>
</dbReference>
<dbReference type="Proteomes" id="UP000276029">
    <property type="component" value="Unassembled WGS sequence"/>
</dbReference>
<dbReference type="SUPFAM" id="SSF47413">
    <property type="entry name" value="lambda repressor-like DNA-binding domains"/>
    <property type="match status" value="1"/>
</dbReference>
<dbReference type="InterPro" id="IPR011051">
    <property type="entry name" value="RmlC_Cupin_sf"/>
</dbReference>
<feature type="domain" description="HTH cro/C1-type" evidence="3">
    <location>
        <begin position="28"/>
        <end position="82"/>
    </location>
</feature>
<accession>A0ABX9SY53</accession>
<evidence type="ECO:0000313" key="5">
    <source>
        <dbReference type="Proteomes" id="UP000276029"/>
    </source>
</evidence>
<dbReference type="InterPro" id="IPR001387">
    <property type="entry name" value="Cro/C1-type_HTH"/>
</dbReference>
<evidence type="ECO:0000256" key="2">
    <source>
        <dbReference type="SAM" id="MobiDB-lite"/>
    </source>
</evidence>
<evidence type="ECO:0000256" key="1">
    <source>
        <dbReference type="ARBA" id="ARBA00023125"/>
    </source>
</evidence>
<dbReference type="EMBL" id="RBWX01000008">
    <property type="protein sequence ID" value="RKS88778.1"/>
    <property type="molecule type" value="Genomic_DNA"/>
</dbReference>
<proteinExistence type="predicted"/>
<dbReference type="CDD" id="cd00093">
    <property type="entry name" value="HTH_XRE"/>
    <property type="match status" value="1"/>
</dbReference>
<dbReference type="InterPro" id="IPR014710">
    <property type="entry name" value="RmlC-like_jellyroll"/>
</dbReference>
<comment type="caution">
    <text evidence="4">The sequence shown here is derived from an EMBL/GenBank/DDBJ whole genome shotgun (WGS) entry which is preliminary data.</text>
</comment>
<evidence type="ECO:0000313" key="4">
    <source>
        <dbReference type="EMBL" id="RKS88778.1"/>
    </source>
</evidence>